<dbReference type="EMBL" id="RYZH01000049">
    <property type="protein sequence ID" value="RUL84371.1"/>
    <property type="molecule type" value="Genomic_DNA"/>
</dbReference>
<organism evidence="2 3">
    <name type="scientific">Tautonia sociabilis</name>
    <dbReference type="NCBI Taxonomy" id="2080755"/>
    <lineage>
        <taxon>Bacteria</taxon>
        <taxon>Pseudomonadati</taxon>
        <taxon>Planctomycetota</taxon>
        <taxon>Planctomycetia</taxon>
        <taxon>Isosphaerales</taxon>
        <taxon>Isosphaeraceae</taxon>
        <taxon>Tautonia</taxon>
    </lineage>
</organism>
<keyword evidence="3" id="KW-1185">Reference proteome</keyword>
<gene>
    <name evidence="2" type="ORF">TsocGM_20375</name>
</gene>
<dbReference type="Pfam" id="PF13614">
    <property type="entry name" value="AAA_31"/>
    <property type="match status" value="1"/>
</dbReference>
<proteinExistence type="predicted"/>
<protein>
    <submittedName>
        <fullName evidence="2">ParA family protein</fullName>
    </submittedName>
</protein>
<evidence type="ECO:0000313" key="2">
    <source>
        <dbReference type="EMBL" id="RUL84371.1"/>
    </source>
</evidence>
<sequence length="303" mass="33520">MRFGRTVTITLANQKGGCGKTTSAVSIASALSDQGLSVCVVDADPQCNATDTFGIDRDQLTHEGLYTLADAYLGKKPAREIEYEFDDGRFGGLLTVMPGHRALGTVPHRLESQLQATIANDDYSDLDADDIKNEHRHRLKQSLESLRGVRDVIIIDTPPDLGFLMTTALIASDYYIIPVFPSGYDLKGLETLWRTVDKVRERYNPQLALLGVLLGNFDSRPKLDNDIQQMLTQKFGQGVVFATNIHRSVKHREASVYGKTIFEHAPDHPAAEQFRSLAQEVLKRLGPVAEGEEPLPLMEANRG</sequence>
<reference evidence="2 3" key="2">
    <citation type="submission" date="2019-01" db="EMBL/GenBank/DDBJ databases">
        <title>Tautonia sociabilis, a novel thermotolerant planctomycete of Isosphaeraceae family, isolated from a 4000 m deep subterranean habitat.</title>
        <authorList>
            <person name="Kovaleva O.L."/>
            <person name="Elcheninov A.G."/>
            <person name="Van Heerden E."/>
            <person name="Toshchakov S.V."/>
            <person name="Novikov A."/>
            <person name="Bonch-Osmolovskaya E.A."/>
            <person name="Kublanov I.V."/>
        </authorList>
    </citation>
    <scope>NUCLEOTIDE SEQUENCE [LARGE SCALE GENOMIC DNA]</scope>
    <source>
        <strain evidence="2 3">GM2012</strain>
    </source>
</reference>
<feature type="domain" description="AAA" evidence="1">
    <location>
        <begin position="8"/>
        <end position="208"/>
    </location>
</feature>
<name>A0A432MF50_9BACT</name>
<evidence type="ECO:0000259" key="1">
    <source>
        <dbReference type="Pfam" id="PF13614"/>
    </source>
</evidence>
<dbReference type="Gene3D" id="3.40.50.300">
    <property type="entry name" value="P-loop containing nucleotide triphosphate hydrolases"/>
    <property type="match status" value="1"/>
</dbReference>
<dbReference type="InterPro" id="IPR050678">
    <property type="entry name" value="DNA_Partitioning_ATPase"/>
</dbReference>
<dbReference type="Proteomes" id="UP000280296">
    <property type="component" value="Unassembled WGS sequence"/>
</dbReference>
<reference evidence="2 3" key="1">
    <citation type="submission" date="2018-12" db="EMBL/GenBank/DDBJ databases">
        <authorList>
            <person name="Toschakov S.V."/>
        </authorList>
    </citation>
    <scope>NUCLEOTIDE SEQUENCE [LARGE SCALE GENOMIC DNA]</scope>
    <source>
        <strain evidence="2 3">GM2012</strain>
    </source>
</reference>
<dbReference type="SUPFAM" id="SSF52540">
    <property type="entry name" value="P-loop containing nucleoside triphosphate hydrolases"/>
    <property type="match status" value="1"/>
</dbReference>
<dbReference type="PANTHER" id="PTHR13696:SF99">
    <property type="entry name" value="COBYRINIC ACID AC-DIAMIDE SYNTHASE"/>
    <property type="match status" value="1"/>
</dbReference>
<dbReference type="PANTHER" id="PTHR13696">
    <property type="entry name" value="P-LOOP CONTAINING NUCLEOSIDE TRIPHOSPHATE HYDROLASE"/>
    <property type="match status" value="1"/>
</dbReference>
<dbReference type="InterPro" id="IPR027417">
    <property type="entry name" value="P-loop_NTPase"/>
</dbReference>
<accession>A0A432MF50</accession>
<comment type="caution">
    <text evidence="2">The sequence shown here is derived from an EMBL/GenBank/DDBJ whole genome shotgun (WGS) entry which is preliminary data.</text>
</comment>
<dbReference type="OrthoDB" id="9815116at2"/>
<dbReference type="RefSeq" id="WP_126727307.1">
    <property type="nucleotide sequence ID" value="NZ_RYZH01000049.1"/>
</dbReference>
<evidence type="ECO:0000313" key="3">
    <source>
        <dbReference type="Proteomes" id="UP000280296"/>
    </source>
</evidence>
<dbReference type="InterPro" id="IPR025669">
    <property type="entry name" value="AAA_dom"/>
</dbReference>
<dbReference type="AlphaFoldDB" id="A0A432MF50"/>
<dbReference type="CDD" id="cd02042">
    <property type="entry name" value="ParAB_family"/>
    <property type="match status" value="1"/>
</dbReference>